<dbReference type="InterPro" id="IPR037066">
    <property type="entry name" value="Plug_dom_sf"/>
</dbReference>
<keyword evidence="1" id="KW-0472">Membrane</keyword>
<dbReference type="EMBL" id="UINC01063009">
    <property type="protein sequence ID" value="SVB90169.1"/>
    <property type="molecule type" value="Genomic_DNA"/>
</dbReference>
<dbReference type="SUPFAM" id="SSF56935">
    <property type="entry name" value="Porins"/>
    <property type="match status" value="1"/>
</dbReference>
<dbReference type="Gene3D" id="2.60.40.1120">
    <property type="entry name" value="Carboxypeptidase-like, regulatory domain"/>
    <property type="match status" value="1"/>
</dbReference>
<reference evidence="3" key="1">
    <citation type="submission" date="2018-05" db="EMBL/GenBank/DDBJ databases">
        <authorList>
            <person name="Lanie J.A."/>
            <person name="Ng W.-L."/>
            <person name="Kazmierczak K.M."/>
            <person name="Andrzejewski T.M."/>
            <person name="Davidsen T.M."/>
            <person name="Wayne K.J."/>
            <person name="Tettelin H."/>
            <person name="Glass J.I."/>
            <person name="Rusch D."/>
            <person name="Podicherti R."/>
            <person name="Tsui H.-C.T."/>
            <person name="Winkler M.E."/>
        </authorList>
    </citation>
    <scope>NUCLEOTIDE SEQUENCE</scope>
</reference>
<dbReference type="Pfam" id="PF13715">
    <property type="entry name" value="CarbopepD_reg_2"/>
    <property type="match status" value="1"/>
</dbReference>
<feature type="domain" description="TonB-dependent receptor plug" evidence="2">
    <location>
        <begin position="139"/>
        <end position="227"/>
    </location>
</feature>
<evidence type="ECO:0000313" key="3">
    <source>
        <dbReference type="EMBL" id="SVB90169.1"/>
    </source>
</evidence>
<sequence>MKFSNPSNINSNIFNVIRKQYLISLFYFFLADISNAGITGKISGRVIDANTKKPLLASNIIVQGTTIGSFTDKNGYFVIINIPPGMYDVKCSMIGYKDYIIQDVRVEIDQTTDLNFSMNIEIIAGEQITVDAKKKVIKKDIAATHMSITSKTIEELPLGSIEDVLGLYAGITNQLGVRGGDPSQTLFMVDGTSLKEERNNLPITALPLSAVKEISAQTGGFNAEYNNVRSGVVNVVTKEGNPHHYSGSISIKQSPPSPKHFGISPYDKNSFWLRPYLDSDVCWTGTDNGQWDEYTQRQFPRFEGWNSVSDDFIVDNNHENDLTPSAAQKIYLWEHRKKGFIQKPDQNIDFGFGGPVPLMSKHLGNLRFFMSYRYVQDMYLMQLSRDGLYNKSFLIKTTSDISKR</sequence>
<protein>
    <recommendedName>
        <fullName evidence="2">TonB-dependent receptor plug domain-containing protein</fullName>
    </recommendedName>
</protein>
<dbReference type="InterPro" id="IPR012910">
    <property type="entry name" value="Plug_dom"/>
</dbReference>
<evidence type="ECO:0000259" key="2">
    <source>
        <dbReference type="Pfam" id="PF07715"/>
    </source>
</evidence>
<feature type="non-terminal residue" evidence="3">
    <location>
        <position position="404"/>
    </location>
</feature>
<dbReference type="SUPFAM" id="SSF49464">
    <property type="entry name" value="Carboxypeptidase regulatory domain-like"/>
    <property type="match status" value="1"/>
</dbReference>
<keyword evidence="1" id="KW-0812">Transmembrane</keyword>
<keyword evidence="1" id="KW-1133">Transmembrane helix</keyword>
<dbReference type="GO" id="GO:0015344">
    <property type="term" value="F:siderophore uptake transmembrane transporter activity"/>
    <property type="evidence" value="ECO:0007669"/>
    <property type="project" value="TreeGrafter"/>
</dbReference>
<proteinExistence type="predicted"/>
<dbReference type="InterPro" id="IPR008969">
    <property type="entry name" value="CarboxyPept-like_regulatory"/>
</dbReference>
<dbReference type="PANTHER" id="PTHR30069">
    <property type="entry name" value="TONB-DEPENDENT OUTER MEMBRANE RECEPTOR"/>
    <property type="match status" value="1"/>
</dbReference>
<dbReference type="Pfam" id="PF07715">
    <property type="entry name" value="Plug"/>
    <property type="match status" value="1"/>
</dbReference>
<dbReference type="PANTHER" id="PTHR30069:SF46">
    <property type="entry name" value="OAR PROTEIN"/>
    <property type="match status" value="1"/>
</dbReference>
<evidence type="ECO:0000256" key="1">
    <source>
        <dbReference type="SAM" id="Phobius"/>
    </source>
</evidence>
<dbReference type="GO" id="GO:0009279">
    <property type="term" value="C:cell outer membrane"/>
    <property type="evidence" value="ECO:0007669"/>
    <property type="project" value="TreeGrafter"/>
</dbReference>
<dbReference type="GO" id="GO:0044718">
    <property type="term" value="P:siderophore transmembrane transport"/>
    <property type="evidence" value="ECO:0007669"/>
    <property type="project" value="TreeGrafter"/>
</dbReference>
<accession>A0A382HSM5</accession>
<organism evidence="3">
    <name type="scientific">marine metagenome</name>
    <dbReference type="NCBI Taxonomy" id="408172"/>
    <lineage>
        <taxon>unclassified sequences</taxon>
        <taxon>metagenomes</taxon>
        <taxon>ecological metagenomes</taxon>
    </lineage>
</organism>
<dbReference type="InterPro" id="IPR039426">
    <property type="entry name" value="TonB-dep_rcpt-like"/>
</dbReference>
<dbReference type="Gene3D" id="2.170.130.10">
    <property type="entry name" value="TonB-dependent receptor, plug domain"/>
    <property type="match status" value="1"/>
</dbReference>
<name>A0A382HSM5_9ZZZZ</name>
<gene>
    <name evidence="3" type="ORF">METZ01_LOCUS243023</name>
</gene>
<dbReference type="AlphaFoldDB" id="A0A382HSM5"/>
<feature type="transmembrane region" description="Helical" evidence="1">
    <location>
        <begin position="21"/>
        <end position="38"/>
    </location>
</feature>